<dbReference type="Proteomes" id="UP000590599">
    <property type="component" value="Unassembled WGS sequence"/>
</dbReference>
<organism evidence="1 2">
    <name type="scientific">Haemophilus haemolyticus</name>
    <dbReference type="NCBI Taxonomy" id="726"/>
    <lineage>
        <taxon>Bacteria</taxon>
        <taxon>Pseudomonadati</taxon>
        <taxon>Pseudomonadota</taxon>
        <taxon>Gammaproteobacteria</taxon>
        <taxon>Pasteurellales</taxon>
        <taxon>Pasteurellaceae</taxon>
        <taxon>Haemophilus</taxon>
    </lineage>
</organism>
<evidence type="ECO:0000313" key="2">
    <source>
        <dbReference type="Proteomes" id="UP000590599"/>
    </source>
</evidence>
<comment type="caution">
    <text evidence="1">The sequence shown here is derived from an EMBL/GenBank/DDBJ whole genome shotgun (WGS) entry which is preliminary data.</text>
</comment>
<reference evidence="1 2" key="1">
    <citation type="submission" date="2020-07" db="EMBL/GenBank/DDBJ databases">
        <title>Genus Haemophilus, Bergeys manual.</title>
        <authorList>
            <person name="Noerskov-Lauritsen N."/>
        </authorList>
    </citation>
    <scope>NUCLEOTIDE SEQUENCE [LARGE SCALE GENOMIC DNA]</scope>
    <source>
        <strain evidence="1 2">CCUG30047</strain>
    </source>
</reference>
<proteinExistence type="predicted"/>
<dbReference type="AlphaFoldDB" id="A0A852PJP4"/>
<dbReference type="EMBL" id="JACBKA010000022">
    <property type="protein sequence ID" value="NYA27866.1"/>
    <property type="molecule type" value="Genomic_DNA"/>
</dbReference>
<sequence length="66" mass="7312">MDLGLPQYIAIDAGVYKFGGKIAINTRTGDVFYYQAPTLSVINKQTEVTHKNSEDLNQKIDVLGTH</sequence>
<evidence type="ECO:0000313" key="1">
    <source>
        <dbReference type="EMBL" id="NYA27866.1"/>
    </source>
</evidence>
<accession>A0A852PJP4</accession>
<name>A0A852PJP4_HAEHA</name>
<protein>
    <submittedName>
        <fullName evidence="1">Uncharacterized protein</fullName>
    </submittedName>
</protein>
<gene>
    <name evidence="1" type="ORF">HZI69_08490</name>
</gene>